<keyword evidence="2" id="KW-1185">Reference proteome</keyword>
<gene>
    <name evidence="1" type="ORF">GS601_15430</name>
</gene>
<dbReference type="Proteomes" id="UP000646053">
    <property type="component" value="Unassembled WGS sequence"/>
</dbReference>
<dbReference type="Pfam" id="PF02620">
    <property type="entry name" value="YceD"/>
    <property type="match status" value="1"/>
</dbReference>
<dbReference type="InterPro" id="IPR044985">
    <property type="entry name" value="YceD_plant"/>
</dbReference>
<name>A0A8J7Z5R3_9CYAN</name>
<dbReference type="InterPro" id="IPR003772">
    <property type="entry name" value="YceD"/>
</dbReference>
<evidence type="ECO:0000313" key="1">
    <source>
        <dbReference type="EMBL" id="NDJ18661.1"/>
    </source>
</evidence>
<reference evidence="1" key="1">
    <citation type="submission" date="2019-12" db="EMBL/GenBank/DDBJ databases">
        <title>High-Quality draft genome sequences of three cyanobacteria isolated from the limestone walls of the Old Cathedral of Coimbra.</title>
        <authorList>
            <person name="Tiago I."/>
            <person name="Soares F."/>
            <person name="Portugal A."/>
        </authorList>
    </citation>
    <scope>NUCLEOTIDE SEQUENCE</scope>
    <source>
        <strain evidence="1">A</strain>
    </source>
</reference>
<protein>
    <submittedName>
        <fullName evidence="1">DUF177 domain-containing protein</fullName>
    </submittedName>
</protein>
<dbReference type="PANTHER" id="PTHR37734">
    <property type="entry name" value="LARGE RIBOSOMAL RNA SUBUNIT ACCUMULATION PROTEIN YCED HOMOLOG 2, CHLOROPLASTIC"/>
    <property type="match status" value="1"/>
</dbReference>
<accession>A0A8J7Z5R3</accession>
<sequence>MKAIHIPRLTQAPERTETLEFKESIQGLDTLTPVQGKVRIIHQGNYLEVAAHAETIVTLSCHRCLQQFNYRLSVDPSEMIWLNEADDATEELPLDRDLTMDDLMESLPPDGYFDLQKWLYEQLCLGVPQHQLCSKSCAGIDVEDKNAQVVDRRWASLNALKGQLPS</sequence>
<evidence type="ECO:0000313" key="2">
    <source>
        <dbReference type="Proteomes" id="UP000646053"/>
    </source>
</evidence>
<dbReference type="EMBL" id="WVIE01000018">
    <property type="protein sequence ID" value="NDJ18661.1"/>
    <property type="molecule type" value="Genomic_DNA"/>
</dbReference>
<comment type="caution">
    <text evidence="1">The sequence shown here is derived from an EMBL/GenBank/DDBJ whole genome shotgun (WGS) entry which is preliminary data.</text>
</comment>
<proteinExistence type="predicted"/>
<dbReference type="AlphaFoldDB" id="A0A8J7Z5R3"/>
<dbReference type="PANTHER" id="PTHR37734:SF1">
    <property type="entry name" value="LARGE RIBOSOMAL RNA SUBUNIT ACCUMULATION PROTEIN YCED HOMOLOG 2, CHLOROPLASTIC"/>
    <property type="match status" value="1"/>
</dbReference>
<organism evidence="1 2">
    <name type="scientific">Myxacorys almedinensis A</name>
    <dbReference type="NCBI Taxonomy" id="2690445"/>
    <lineage>
        <taxon>Bacteria</taxon>
        <taxon>Bacillati</taxon>
        <taxon>Cyanobacteriota</taxon>
        <taxon>Cyanophyceae</taxon>
        <taxon>Leptolyngbyales</taxon>
        <taxon>Leptolyngbyaceae</taxon>
        <taxon>Myxacorys</taxon>
        <taxon>Myxacorys almedinensis</taxon>
    </lineage>
</organism>
<dbReference type="RefSeq" id="WP_162424185.1">
    <property type="nucleotide sequence ID" value="NZ_WVIE01000018.1"/>
</dbReference>